<evidence type="ECO:0000313" key="3">
    <source>
        <dbReference type="Proteomes" id="UP000613255"/>
    </source>
</evidence>
<evidence type="ECO:0000313" key="2">
    <source>
        <dbReference type="EMBL" id="MBI6628310.1"/>
    </source>
</evidence>
<proteinExistence type="predicted"/>
<evidence type="ECO:0000256" key="1">
    <source>
        <dbReference type="SAM" id="Phobius"/>
    </source>
</evidence>
<sequence>MANMIRLGWQPLSRVWLVWTWPGVLLGRAAMSATLIALLSGAVGVIATALGAYIKGRRDGATQGERHAAEVKAASLEKAKGVRDEVDAKSSHDVHADLADWMRDTDR</sequence>
<dbReference type="Proteomes" id="UP000613255">
    <property type="component" value="Unassembled WGS sequence"/>
</dbReference>
<reference evidence="2" key="1">
    <citation type="submission" date="2020-12" db="EMBL/GenBank/DDBJ databases">
        <title>Pontibaca salina gen. nov., sp. nov., isolated from marine sediment.</title>
        <authorList>
            <person name="Bo J."/>
            <person name="Wang S."/>
            <person name="Song X."/>
            <person name="Du Z."/>
        </authorList>
    </citation>
    <scope>NUCLEOTIDE SEQUENCE</scope>
    <source>
        <strain evidence="2">S1109L</strain>
    </source>
</reference>
<name>A0A934HPS0_9RHOB</name>
<dbReference type="RefSeq" id="WP_198684342.1">
    <property type="nucleotide sequence ID" value="NZ_JAEIJD010000001.1"/>
</dbReference>
<keyword evidence="1" id="KW-1133">Transmembrane helix</keyword>
<protein>
    <submittedName>
        <fullName evidence="2">Uncharacterized protein</fullName>
    </submittedName>
</protein>
<comment type="caution">
    <text evidence="2">The sequence shown here is derived from an EMBL/GenBank/DDBJ whole genome shotgun (WGS) entry which is preliminary data.</text>
</comment>
<dbReference type="EMBL" id="JAEIJD010000001">
    <property type="protein sequence ID" value="MBI6628310.1"/>
    <property type="molecule type" value="Genomic_DNA"/>
</dbReference>
<keyword evidence="3" id="KW-1185">Reference proteome</keyword>
<dbReference type="AlphaFoldDB" id="A0A934HPS0"/>
<accession>A0A934HPS0</accession>
<keyword evidence="1" id="KW-0472">Membrane</keyword>
<gene>
    <name evidence="2" type="ORF">JAO82_00310</name>
</gene>
<feature type="transmembrane region" description="Helical" evidence="1">
    <location>
        <begin position="29"/>
        <end position="54"/>
    </location>
</feature>
<organism evidence="2 3">
    <name type="scientific">Pontibaca salina</name>
    <dbReference type="NCBI Taxonomy" id="2795731"/>
    <lineage>
        <taxon>Bacteria</taxon>
        <taxon>Pseudomonadati</taxon>
        <taxon>Pseudomonadota</taxon>
        <taxon>Alphaproteobacteria</taxon>
        <taxon>Rhodobacterales</taxon>
        <taxon>Roseobacteraceae</taxon>
        <taxon>Pontibaca</taxon>
    </lineage>
</organism>
<keyword evidence="1" id="KW-0812">Transmembrane</keyword>